<sequence>MFRYIYDNNNFSFYFLNQSGDKIPVSNWAELQLEFLSQLAILNELQDNGLADCTEYSCEVDSLEILKLSNIDKQILDLPNNYPYEIFIESDGVLSQNTFKFKYGFYDFSPNGTRLNTKRNGTILYVDETPYLLSENQYKICEAIVEFNNLIDSQKGNLINLKKLSELKTLSNESGLTLEHFLSNQELFIPEKIKLDIEFNNGVLEVIPSVGISNPYSFTKTFDIDRSKVKEFYPVNGSEGKTTRVYVYSQKEIDDLNTAKDNRDINEVEYNEKLQELLKRKRQFDNIKAIRKVTDINKIREISDNPEQFFDDEIIDYPDSDKQSFLQFYSDRVKEIGVYSPKFYPFASPYKSQWIPGIVVKDKVHGEKRIYFKSQERLSDFIEQKEKAVRENKQTVQWEEIEIPIDDAVQFIESAKKQFEKPHTAVLPKEEKTNPDVLIIKENAEETEFSNGNELPENLKHNFYEIPNLVNSINLMNHQKEGISWLQSLFKENFAGGLLADDMGLGKTLQLLYFIEWHCQNCNDNKPYLIVAPVSLLENWENEYQKFFSPQSLPLLKLYGSVSLTKENNHIQNQQDARCLQFKQIILTNYETVRSYQISLGLVDFAIIALDEAQKIKTPGTQITNASKALKADFKIAMTGTPVENTLVDIWCLMDFAVPGLLGNAKDFAKEYQNPLGDEGIDIKALTEQLRNNIGVFIKRRLKIDVAKDLPNKHDGSNSRIKKVMPTIQLDRYKQEIEMANDTSLTGVAGRNQKLKSLWAVRDISDHPFLLESQVLTFSSEELISSSSKLQTTIGVLGDIKSKCEKAIIFADRRETQKMLQKVVYDTFGIFTSIINGDTPTTKQLEGKSKLSRQQTIDRFQSEEGFNVIIMSPIAAGVGLNVTKANHIIHYTRHWNPAKEEQATDRAYRIGQKKDVFVYYPMAIFPEEMKDESGNRLKSFDEILDALLNNKKALASNTLFPTEQAEITPDELFGNIFGTKTETISKSLSLLDIDRLNPNLFEASIAALYKKQGFEIYLTPYSNDKGVDVVVLKNGENYLIQVKQTKSLVGNDAIQEIYTAKNYYESKFNEKFNLLTITNNEYSSSAKILAKSNNINLLNRINLEELINMNHITIQEINKIESQRMTRV</sequence>
<evidence type="ECO:0000256" key="1">
    <source>
        <dbReference type="ARBA" id="ARBA00022801"/>
    </source>
</evidence>
<evidence type="ECO:0000313" key="4">
    <source>
        <dbReference type="EMBL" id="MEM0543151.1"/>
    </source>
</evidence>
<dbReference type="InterPro" id="IPR049730">
    <property type="entry name" value="SNF2/RAD54-like_C"/>
</dbReference>
<dbReference type="Pfam" id="PF04471">
    <property type="entry name" value="Mrr_cat"/>
    <property type="match status" value="1"/>
</dbReference>
<reference evidence="4 5" key="1">
    <citation type="submission" date="2024-03" db="EMBL/GenBank/DDBJ databases">
        <title>Two novel species of the genus Flavobacterium exhibiting potentially degradation of complex polysaccharides.</title>
        <authorList>
            <person name="Lian X."/>
        </authorList>
    </citation>
    <scope>NUCLEOTIDE SEQUENCE [LARGE SCALE GENOMIC DNA]</scope>
    <source>
        <strain evidence="5">j3</strain>
    </source>
</reference>
<evidence type="ECO:0000313" key="5">
    <source>
        <dbReference type="Proteomes" id="UP001460072"/>
    </source>
</evidence>
<feature type="domain" description="Helicase ATP-binding" evidence="2">
    <location>
        <begin position="488"/>
        <end position="660"/>
    </location>
</feature>
<dbReference type="Gene3D" id="3.40.1350.10">
    <property type="match status" value="1"/>
</dbReference>
<dbReference type="SMART" id="SM00490">
    <property type="entry name" value="HELICc"/>
    <property type="match status" value="1"/>
</dbReference>
<organism evidence="4 5">
    <name type="scientific">Flavobacterium aureirubrum</name>
    <dbReference type="NCBI Taxonomy" id="3133147"/>
    <lineage>
        <taxon>Bacteria</taxon>
        <taxon>Pseudomonadati</taxon>
        <taxon>Bacteroidota</taxon>
        <taxon>Flavobacteriia</taxon>
        <taxon>Flavobacteriales</taxon>
        <taxon>Flavobacteriaceae</taxon>
        <taxon>Flavobacterium</taxon>
    </lineage>
</organism>
<dbReference type="InterPro" id="IPR014001">
    <property type="entry name" value="Helicase_ATP-bd"/>
</dbReference>
<evidence type="ECO:0000259" key="3">
    <source>
        <dbReference type="PROSITE" id="PS51194"/>
    </source>
</evidence>
<dbReference type="InterPro" id="IPR038718">
    <property type="entry name" value="SNF2-like_sf"/>
</dbReference>
<dbReference type="InterPro" id="IPR050496">
    <property type="entry name" value="SNF2_RAD54_helicase_repair"/>
</dbReference>
<accession>A0ABU9N609</accession>
<dbReference type="InterPro" id="IPR027417">
    <property type="entry name" value="P-loop_NTPase"/>
</dbReference>
<proteinExistence type="predicted"/>
<dbReference type="CDD" id="cd18793">
    <property type="entry name" value="SF2_C_SNF"/>
    <property type="match status" value="1"/>
</dbReference>
<dbReference type="SUPFAM" id="SSF52540">
    <property type="entry name" value="P-loop containing nucleoside triphosphate hydrolases"/>
    <property type="match status" value="2"/>
</dbReference>
<dbReference type="PROSITE" id="PS51192">
    <property type="entry name" value="HELICASE_ATP_BIND_1"/>
    <property type="match status" value="1"/>
</dbReference>
<comment type="caution">
    <text evidence="4">The sequence shown here is derived from an EMBL/GenBank/DDBJ whole genome shotgun (WGS) entry which is preliminary data.</text>
</comment>
<dbReference type="InterPro" id="IPR011856">
    <property type="entry name" value="tRNA_endonuc-like_dom_sf"/>
</dbReference>
<evidence type="ECO:0000259" key="2">
    <source>
        <dbReference type="PROSITE" id="PS51192"/>
    </source>
</evidence>
<dbReference type="PROSITE" id="PS51194">
    <property type="entry name" value="HELICASE_CTER"/>
    <property type="match status" value="1"/>
</dbReference>
<name>A0ABU9N609_9FLAO</name>
<gene>
    <name evidence="4" type="ORF">WFZ85_11035</name>
</gene>
<dbReference type="Proteomes" id="UP001460072">
    <property type="component" value="Unassembled WGS sequence"/>
</dbReference>
<dbReference type="InterPro" id="IPR000330">
    <property type="entry name" value="SNF2_N"/>
</dbReference>
<dbReference type="InterPro" id="IPR007560">
    <property type="entry name" value="Restrct_endonuc_IV_Mrr"/>
</dbReference>
<keyword evidence="1" id="KW-0378">Hydrolase</keyword>
<dbReference type="Pfam" id="PF00176">
    <property type="entry name" value="SNF2-rel_dom"/>
    <property type="match status" value="1"/>
</dbReference>
<dbReference type="PANTHER" id="PTHR45629:SF7">
    <property type="entry name" value="DNA EXCISION REPAIR PROTEIN ERCC-6-RELATED"/>
    <property type="match status" value="1"/>
</dbReference>
<dbReference type="EMBL" id="JBCGDO010000014">
    <property type="protein sequence ID" value="MEM0543151.1"/>
    <property type="molecule type" value="Genomic_DNA"/>
</dbReference>
<dbReference type="Gene3D" id="3.40.50.300">
    <property type="entry name" value="P-loop containing nucleotide triphosphate hydrolases"/>
    <property type="match status" value="1"/>
</dbReference>
<dbReference type="Pfam" id="PF00271">
    <property type="entry name" value="Helicase_C"/>
    <property type="match status" value="1"/>
</dbReference>
<dbReference type="SUPFAM" id="SSF52980">
    <property type="entry name" value="Restriction endonuclease-like"/>
    <property type="match status" value="1"/>
</dbReference>
<keyword evidence="5" id="KW-1185">Reference proteome</keyword>
<dbReference type="InterPro" id="IPR001650">
    <property type="entry name" value="Helicase_C-like"/>
</dbReference>
<feature type="domain" description="Helicase C-terminal" evidence="3">
    <location>
        <begin position="796"/>
        <end position="960"/>
    </location>
</feature>
<dbReference type="PANTHER" id="PTHR45629">
    <property type="entry name" value="SNF2/RAD54 FAMILY MEMBER"/>
    <property type="match status" value="1"/>
</dbReference>
<dbReference type="SMART" id="SM00487">
    <property type="entry name" value="DEXDc"/>
    <property type="match status" value="1"/>
</dbReference>
<dbReference type="RefSeq" id="WP_342696349.1">
    <property type="nucleotide sequence ID" value="NZ_JBCGDO010000014.1"/>
</dbReference>
<dbReference type="Gene3D" id="3.40.50.10810">
    <property type="entry name" value="Tandem AAA-ATPase domain"/>
    <property type="match status" value="1"/>
</dbReference>
<dbReference type="InterPro" id="IPR011335">
    <property type="entry name" value="Restrct_endonuc-II-like"/>
</dbReference>
<protein>
    <submittedName>
        <fullName evidence="4">SNF2-related protein</fullName>
    </submittedName>
</protein>